<keyword evidence="2 8" id="KW-0378">Hydrolase</keyword>
<dbReference type="Gene3D" id="2.60.120.260">
    <property type="entry name" value="Galactose-binding domain-like"/>
    <property type="match status" value="1"/>
</dbReference>
<feature type="signal peptide" evidence="4">
    <location>
        <begin position="1"/>
        <end position="29"/>
    </location>
</feature>
<evidence type="ECO:0000256" key="2">
    <source>
        <dbReference type="ARBA" id="ARBA00022801"/>
    </source>
</evidence>
<dbReference type="Proteomes" id="UP000093197">
    <property type="component" value="Unassembled WGS sequence"/>
</dbReference>
<dbReference type="PANTHER" id="PTHR42732:SF1">
    <property type="entry name" value="BETA-MANNOSIDASE"/>
    <property type="match status" value="1"/>
</dbReference>
<dbReference type="GO" id="GO:0005975">
    <property type="term" value="P:carbohydrate metabolic process"/>
    <property type="evidence" value="ECO:0007669"/>
    <property type="project" value="InterPro"/>
</dbReference>
<dbReference type="PANTHER" id="PTHR42732">
    <property type="entry name" value="BETA-GALACTOSIDASE"/>
    <property type="match status" value="1"/>
</dbReference>
<dbReference type="Gene3D" id="2.60.40.10">
    <property type="entry name" value="Immunoglobulins"/>
    <property type="match status" value="1"/>
</dbReference>
<dbReference type="Pfam" id="PF00703">
    <property type="entry name" value="Glyco_hydro_2"/>
    <property type="match status" value="1"/>
</dbReference>
<dbReference type="InterPro" id="IPR006102">
    <property type="entry name" value="Ig-like_GH2"/>
</dbReference>
<proteinExistence type="inferred from homology"/>
<evidence type="ECO:0000259" key="5">
    <source>
        <dbReference type="Pfam" id="PF00703"/>
    </source>
</evidence>
<protein>
    <submittedName>
        <fullName evidence="8">Glycoside hydrolase family 2</fullName>
    </submittedName>
</protein>
<feature type="domain" description="Glycoside hydrolase family 2 catalytic" evidence="6">
    <location>
        <begin position="319"/>
        <end position="459"/>
    </location>
</feature>
<dbReference type="SUPFAM" id="SSF49785">
    <property type="entry name" value="Galactose-binding domain-like"/>
    <property type="match status" value="1"/>
</dbReference>
<dbReference type="Gene3D" id="3.20.20.80">
    <property type="entry name" value="Glycosidases"/>
    <property type="match status" value="1"/>
</dbReference>
<evidence type="ECO:0000256" key="1">
    <source>
        <dbReference type="ARBA" id="ARBA00007401"/>
    </source>
</evidence>
<evidence type="ECO:0000256" key="4">
    <source>
        <dbReference type="SAM" id="SignalP"/>
    </source>
</evidence>
<evidence type="ECO:0000259" key="7">
    <source>
        <dbReference type="Pfam" id="PF02837"/>
    </source>
</evidence>
<evidence type="ECO:0000259" key="6">
    <source>
        <dbReference type="Pfam" id="PF02836"/>
    </source>
</evidence>
<dbReference type="InterPro" id="IPR006103">
    <property type="entry name" value="Glyco_hydro_2_cat"/>
</dbReference>
<dbReference type="AlphaFoldDB" id="A0A853PP25"/>
<comment type="similarity">
    <text evidence="1">Belongs to the glycosyl hydrolase 2 family.</text>
</comment>
<dbReference type="Pfam" id="PF02836">
    <property type="entry name" value="Glyco_hydro_2_C"/>
    <property type="match status" value="1"/>
</dbReference>
<dbReference type="InterPro" id="IPR013783">
    <property type="entry name" value="Ig-like_fold"/>
</dbReference>
<dbReference type="GO" id="GO:0004553">
    <property type="term" value="F:hydrolase activity, hydrolyzing O-glycosyl compounds"/>
    <property type="evidence" value="ECO:0007669"/>
    <property type="project" value="InterPro"/>
</dbReference>
<evidence type="ECO:0000256" key="3">
    <source>
        <dbReference type="ARBA" id="ARBA00023295"/>
    </source>
</evidence>
<feature type="chain" id="PRO_5032814148" evidence="4">
    <location>
        <begin position="30"/>
        <end position="926"/>
    </location>
</feature>
<feature type="domain" description="Glycoside hydrolase family 2 immunoglobulin-like beta-sandwich" evidence="5">
    <location>
        <begin position="209"/>
        <end position="314"/>
    </location>
</feature>
<feature type="domain" description="Glycosyl hydrolases family 2 sugar binding" evidence="7">
    <location>
        <begin position="34"/>
        <end position="199"/>
    </location>
</feature>
<evidence type="ECO:0000313" key="9">
    <source>
        <dbReference type="Proteomes" id="UP000093197"/>
    </source>
</evidence>
<dbReference type="SUPFAM" id="SSF49303">
    <property type="entry name" value="beta-Galactosidase/glucuronidase domain"/>
    <property type="match status" value="1"/>
</dbReference>
<reference evidence="8 9" key="1">
    <citation type="journal article" date="2016" name="PLoS ONE">
        <title>Genomic Diversity of Enterotoxigenic Strains of Bacteroides fragilis.</title>
        <authorList>
            <person name="Pierce J.V."/>
            <person name="Bernstein H.D."/>
        </authorList>
    </citation>
    <scope>NUCLEOTIDE SEQUENCE [LARGE SCALE GENOMIC DNA]</scope>
    <source>
        <strain evidence="8 9">20793-3</strain>
    </source>
</reference>
<dbReference type="InterPro" id="IPR008979">
    <property type="entry name" value="Galactose-bd-like_sf"/>
</dbReference>
<dbReference type="SUPFAM" id="SSF51445">
    <property type="entry name" value="(Trans)glycosidases"/>
    <property type="match status" value="1"/>
</dbReference>
<sequence>MLYFKCNNMKKLLFSLLIIILLTSCSSEKKQLDISGEWTVRLDSTDVGIKESWQGNLFETSMQLPGTTDDAGLGTPNALEPALSKPQLLYLTRLHSYVGVAWYSREISVPAQWNDKELFLDLERALWDTQVWVDNKKVEGHEESLSTPHRYNLTPYMTCGKKHILTIRVDNRKRYDISNGMAHAYTDHTQIKWNGILGDMTVRAMEKIRLESVQLYPDVKNKQVKAVISFSNDTPAAEHALLSMKVSAKNDSQQFERQIKKMDVKAGASSVELLYNMGDEPMLWNEFTPEMYQATITLEANGKVSEIKEDFGMRQLETNGNKMLMNNKPLFLRGTLECCIFPLTGTPPMNKEGWQKVYAAAKEYGLNHLRFHSWCPPEAAFEAADEMGFYLQVELPAWVLTIGKDSSAVRFLREEADRIIKNYGNHPSFCLWSLGNELQGDFTILSAMLDELKAKDNRHLYVTTSFTFEGGHGGWPESNDDFFVTQWTNKGWVRGQGVFNQLPPAFDKDYSESVASIQVPLITHEIGQYSVYPDLTEIPKYTGVLKPLNFMAVKNDLERKKLLDKAPDYLMASGKLAAILYKEEIERALKTDGISGFQLLDLHDFPGQGTALVGLLNAFWESKGIISGKDFREFCSPVVPLLRFPKAIYKNDETFQAEIELCNYGNQVLTDQTLCWDILSEGHSIKHGKTPAKELKFGYNGKLGEISVPLTDVHSASKLQICVRVDGTDYANRWNIWVYPKGEKVEWGSVKYTRSYDQALTWLGEGQKVLFNPDWKKMKGIEGKFVPVFWSPVHFPNQAGTMGVLCNPTHKALADFPTDMHTDWQWWDLNKNSKTMIVDSIRGGAPIVEMVDNFTNNRCLASLYEGKVHEGKLMLATFDLQSDLENRPVAKQMLISLLRYMNSTDFAPAVIENFKDIKKTFDITSK</sequence>
<name>A0A853PP25_BACFG</name>
<dbReference type="InterPro" id="IPR017853">
    <property type="entry name" value="GH"/>
</dbReference>
<dbReference type="EMBL" id="LIDT01000044">
    <property type="protein sequence ID" value="OCR27500.1"/>
    <property type="molecule type" value="Genomic_DNA"/>
</dbReference>
<organism evidence="8 9">
    <name type="scientific">Bacteroides fragilis</name>
    <dbReference type="NCBI Taxonomy" id="817"/>
    <lineage>
        <taxon>Bacteria</taxon>
        <taxon>Pseudomonadati</taxon>
        <taxon>Bacteroidota</taxon>
        <taxon>Bacteroidia</taxon>
        <taxon>Bacteroidales</taxon>
        <taxon>Bacteroidaceae</taxon>
        <taxon>Bacteroides</taxon>
    </lineage>
</organism>
<dbReference type="PROSITE" id="PS51257">
    <property type="entry name" value="PROKAR_LIPOPROTEIN"/>
    <property type="match status" value="1"/>
</dbReference>
<gene>
    <name evidence="8" type="ORF">AC094_42720</name>
</gene>
<accession>A0A853PP25</accession>
<keyword evidence="3" id="KW-0326">Glycosidase</keyword>
<dbReference type="InterPro" id="IPR036156">
    <property type="entry name" value="Beta-gal/glucu_dom_sf"/>
</dbReference>
<dbReference type="InterPro" id="IPR006104">
    <property type="entry name" value="Glyco_hydro_2_N"/>
</dbReference>
<comment type="caution">
    <text evidence="8">The sequence shown here is derived from an EMBL/GenBank/DDBJ whole genome shotgun (WGS) entry which is preliminary data.</text>
</comment>
<keyword evidence="4" id="KW-0732">Signal</keyword>
<evidence type="ECO:0000313" key="8">
    <source>
        <dbReference type="EMBL" id="OCR27500.1"/>
    </source>
</evidence>
<dbReference type="Pfam" id="PF02837">
    <property type="entry name" value="Glyco_hydro_2_N"/>
    <property type="match status" value="1"/>
</dbReference>
<dbReference type="InterPro" id="IPR051913">
    <property type="entry name" value="GH2_Domain-Containing"/>
</dbReference>